<evidence type="ECO:0000313" key="7">
    <source>
        <dbReference type="Proteomes" id="UP000245412"/>
    </source>
</evidence>
<dbReference type="GO" id="GO:0062193">
    <property type="term" value="F:D-ribose pyranase activity"/>
    <property type="evidence" value="ECO:0007669"/>
    <property type="project" value="UniProtKB-EC"/>
</dbReference>
<accession>A0AB73T117</accession>
<dbReference type="EC" id="5.4.99.62" evidence="2"/>
<dbReference type="AlphaFoldDB" id="A0AB73T117"/>
<dbReference type="GO" id="GO:0005829">
    <property type="term" value="C:cytosol"/>
    <property type="evidence" value="ECO:0007669"/>
    <property type="project" value="TreeGrafter"/>
</dbReference>
<evidence type="ECO:0000256" key="3">
    <source>
        <dbReference type="ARBA" id="ARBA00022490"/>
    </source>
</evidence>
<evidence type="ECO:0000313" key="6">
    <source>
        <dbReference type="EMBL" id="PWJ73721.1"/>
    </source>
</evidence>
<dbReference type="Gene3D" id="3.40.1650.10">
    <property type="entry name" value="RbsD-like domain"/>
    <property type="match status" value="1"/>
</dbReference>
<dbReference type="PANTHER" id="PTHR37831">
    <property type="entry name" value="D-RIBOSE PYRANASE"/>
    <property type="match status" value="1"/>
</dbReference>
<sequence>MKRKGILNKELMKAIADMGHEQLIVIGDAGVPVSDQAKRIDLAIAEELPTVRQVLELIEDEMIYERVIVAEEQKMYNPKHYQAVCDMSVHCQVETVPHRELMEKYLPQAKYIVRTGGFEPWGNIVLASGIDANKWFQKEGCIVPDYYEERAGEVQ</sequence>
<name>A0AB73T117_9FIRM</name>
<keyword evidence="5" id="KW-0119">Carbohydrate metabolism</keyword>
<evidence type="ECO:0000256" key="2">
    <source>
        <dbReference type="ARBA" id="ARBA00012862"/>
    </source>
</evidence>
<dbReference type="GO" id="GO:0048029">
    <property type="term" value="F:monosaccharide binding"/>
    <property type="evidence" value="ECO:0007669"/>
    <property type="project" value="InterPro"/>
</dbReference>
<dbReference type="PANTHER" id="PTHR37831:SF1">
    <property type="entry name" value="D-RIBOSE PYRANASE"/>
    <property type="match status" value="1"/>
</dbReference>
<evidence type="ECO:0000256" key="1">
    <source>
        <dbReference type="ARBA" id="ARBA00000223"/>
    </source>
</evidence>
<keyword evidence="3" id="KW-0963">Cytoplasm</keyword>
<dbReference type="EMBL" id="QGGY01000011">
    <property type="protein sequence ID" value="PWJ73721.1"/>
    <property type="molecule type" value="Genomic_DNA"/>
</dbReference>
<dbReference type="InterPro" id="IPR023750">
    <property type="entry name" value="RbsD-like_sf"/>
</dbReference>
<dbReference type="Proteomes" id="UP000245412">
    <property type="component" value="Unassembled WGS sequence"/>
</dbReference>
<keyword evidence="4" id="KW-0413">Isomerase</keyword>
<reference evidence="6 7" key="1">
    <citation type="submission" date="2018-05" db="EMBL/GenBank/DDBJ databases">
        <authorList>
            <person name="Goeker M."/>
            <person name="Huntemann M."/>
            <person name="Clum A."/>
            <person name="Pillay M."/>
            <person name="Palaniappan K."/>
            <person name="Varghese N."/>
            <person name="Mikhailova N."/>
            <person name="Stamatis D."/>
            <person name="Reddy T."/>
            <person name="Daum C."/>
            <person name="Shapiro N."/>
            <person name="Ivanova N."/>
            <person name="Kyrpides N."/>
            <person name="Woyke T."/>
        </authorList>
    </citation>
    <scope>NUCLEOTIDE SEQUENCE [LARGE SCALE GENOMIC DNA]</scope>
    <source>
        <strain evidence="6 7">DSM 26524</strain>
    </source>
</reference>
<dbReference type="SUPFAM" id="SSF102546">
    <property type="entry name" value="RbsD-like"/>
    <property type="match status" value="1"/>
</dbReference>
<dbReference type="RefSeq" id="WP_109747521.1">
    <property type="nucleotide sequence ID" value="NZ_JANKBI010000011.1"/>
</dbReference>
<dbReference type="GO" id="GO:0019303">
    <property type="term" value="P:D-ribose catabolic process"/>
    <property type="evidence" value="ECO:0007669"/>
    <property type="project" value="TreeGrafter"/>
</dbReference>
<gene>
    <name evidence="6" type="ORF">C7383_11152</name>
</gene>
<dbReference type="GO" id="GO:0016872">
    <property type="term" value="F:intramolecular lyase activity"/>
    <property type="evidence" value="ECO:0007669"/>
    <property type="project" value="InterPro"/>
</dbReference>
<proteinExistence type="predicted"/>
<dbReference type="Pfam" id="PF05025">
    <property type="entry name" value="RbsD_FucU"/>
    <property type="match status" value="1"/>
</dbReference>
<protein>
    <recommendedName>
        <fullName evidence="2">D-ribose pyranase</fullName>
        <ecNumber evidence="2">5.4.99.62</ecNumber>
    </recommendedName>
</protein>
<dbReference type="InterPro" id="IPR007721">
    <property type="entry name" value="RbsD_FucU"/>
</dbReference>
<evidence type="ECO:0000256" key="4">
    <source>
        <dbReference type="ARBA" id="ARBA00023235"/>
    </source>
</evidence>
<dbReference type="NCBIfam" id="NF008761">
    <property type="entry name" value="PRK11797.1"/>
    <property type="match status" value="1"/>
</dbReference>
<dbReference type="InterPro" id="IPR023064">
    <property type="entry name" value="D-ribose_pyranase"/>
</dbReference>
<evidence type="ECO:0000256" key="5">
    <source>
        <dbReference type="ARBA" id="ARBA00023277"/>
    </source>
</evidence>
<organism evidence="6 7">
    <name type="scientific">Murimonas intestini</name>
    <dbReference type="NCBI Taxonomy" id="1337051"/>
    <lineage>
        <taxon>Bacteria</taxon>
        <taxon>Bacillati</taxon>
        <taxon>Bacillota</taxon>
        <taxon>Clostridia</taxon>
        <taxon>Lachnospirales</taxon>
        <taxon>Lachnospiraceae</taxon>
        <taxon>Murimonas</taxon>
    </lineage>
</organism>
<comment type="caution">
    <text evidence="6">The sequence shown here is derived from an EMBL/GenBank/DDBJ whole genome shotgun (WGS) entry which is preliminary data.</text>
</comment>
<keyword evidence="7" id="KW-1185">Reference proteome</keyword>
<comment type="catalytic activity">
    <reaction evidence="1">
        <text>beta-D-ribopyranose = beta-D-ribofuranose</text>
        <dbReference type="Rhea" id="RHEA:25432"/>
        <dbReference type="ChEBI" id="CHEBI:27476"/>
        <dbReference type="ChEBI" id="CHEBI:47002"/>
        <dbReference type="EC" id="5.4.99.62"/>
    </reaction>
</comment>